<accession>A0A2P0WA05</accession>
<keyword evidence="1" id="KW-1245">Viral tail assembly</keyword>
<gene>
    <name evidence="4" type="ORF">Ec73</name>
</gene>
<comment type="similarity">
    <text evidence="1">Belongs to the Lambdavirus tape measure protein family.</text>
</comment>
<dbReference type="GO" id="GO:0098003">
    <property type="term" value="P:viral tail assembly"/>
    <property type="evidence" value="ECO:0007669"/>
    <property type="project" value="UniProtKB-UniRule"/>
</dbReference>
<feature type="domain" description="Bacteriophage tail tape measure N-terminal" evidence="2">
    <location>
        <begin position="202"/>
        <end position="405"/>
    </location>
</feature>
<evidence type="ECO:0000256" key="1">
    <source>
        <dbReference type="HAMAP-Rule" id="MF_04138"/>
    </source>
</evidence>
<dbReference type="EMBL" id="MG732930">
    <property type="protein sequence ID" value="AUV57187.1"/>
    <property type="molecule type" value="Genomic_DNA"/>
</dbReference>
<evidence type="ECO:0000259" key="3">
    <source>
        <dbReference type="Pfam" id="PF09718"/>
    </source>
</evidence>
<keyword evidence="1" id="KW-0175">Coiled coil</keyword>
<dbReference type="InterPro" id="IPR009628">
    <property type="entry name" value="Phage_tape_measure_N"/>
</dbReference>
<protein>
    <recommendedName>
        <fullName evidence="1">Tape measure protein</fullName>
        <shortName evidence="1">TMP</shortName>
    </recommendedName>
</protein>
<evidence type="ECO:0000313" key="4">
    <source>
        <dbReference type="EMBL" id="AUV57187.1"/>
    </source>
</evidence>
<sequence>MSENQIAGLSMSVDVSQVNDAAKSLANFKQANNETKRSVEDLAAAEAMARAKAKALKEEQEKLAAETRELKRGLDGIVKSIDPTAGKMQKLAEAARQLDRAWEKGIVPDKEFFRLGEVIDNQSAKLRNAQLALTEEGRAAIENSKAKQRATSASKSFLDSLKEQAETTGMSKIELLEYKAAQMGVSQQAAPLIAKLNQQSKAMGVAGLSAGRYRMAMQQLPMQITDVVTSLASGMPIWLVAIQQGGQIKDSFGGVSNTFKLLLQQITPLRVAMVGFVSALAGVALSAYDAYKANRQFETSLIMTGNYAAASTGQLAALTEELNKNSLSTIGALDKVAATLAGSGKYTLNQIKQITAVTADWSEVTGESTDKIIGYFDDIAKDPVKGLAKLNEQFNFLDKGQLTYISTLEKTKGKTAAVTEATRLFADVMEDRIGKIADSATPLEQMWTSIKKWSADAWRWVGDHTIGALNLITDVVAGTIEQVQYLLNSGDSLIRGFVLSAQEAFQKIPGFKSIGQDAIAQNKKILADNEETNKKLLKSIAERDARIRKGEMGYIEAAKKRGEMDKQYAAETKDAVRKEAEELAKKNAVRKKGVADGVKVSEQYQAELLALEAQLKVLQDHKALDDKISQQRKTYWNDVAKFQILEQAAKTRTLTADEKSLLANKSIILAYSEQKALLGDKIVSQERMNALLDKSAKTILELDQKMAAMDATKGMGDMAKRRADEIAKMKADWEKGGGSLDDKAYQDMEKKQQDYYKREDALRSDWLAGAESGFATWAENAGNMYAQTGAIAQATMEGMTDEITNFVTTGKADFADFTANILKMISKMLVQMALLNAMKAAFGGTAFGAGMGWTSHANGGVVGNGFARGGYTGDGGKYEPAGIVHRGEFVFTKEATKRIGVGNLHRMMRGYANGGVVGGSSSGGGGSGNGVVVGIGDVNINGMGGIDQSAAKGMEQGVKQIVLDVLTRECSQGGRIYQLVKG</sequence>
<dbReference type="GO" id="GO:0098015">
    <property type="term" value="C:virus tail"/>
    <property type="evidence" value="ECO:0007669"/>
    <property type="project" value="UniProtKB-UniRule"/>
</dbReference>
<feature type="chain" id="PRO_5027189839" description="Tape measure protein" evidence="1">
    <location>
        <begin position="1"/>
        <end position="982"/>
    </location>
</feature>
<dbReference type="Proteomes" id="UP000241856">
    <property type="component" value="Segment"/>
</dbReference>
<name>A0A2P0WA05_9CAUD</name>
<dbReference type="GO" id="GO:0046718">
    <property type="term" value="P:symbiont entry into host cell"/>
    <property type="evidence" value="ECO:0007669"/>
    <property type="project" value="UniProtKB-KW"/>
</dbReference>
<evidence type="ECO:0000313" key="5">
    <source>
        <dbReference type="Proteomes" id="UP000241856"/>
    </source>
</evidence>
<comment type="subunit">
    <text evidence="1">Interacts with the tail initiator complex presumably through its C-terminus domain. Interacts with the tail assembly proteins.</text>
</comment>
<dbReference type="Pfam" id="PF09718">
    <property type="entry name" value="Tape_meas_lam_C"/>
    <property type="match status" value="1"/>
</dbReference>
<keyword evidence="5" id="KW-1185">Reference proteome</keyword>
<dbReference type="InterPro" id="IPR043680">
    <property type="entry name" value="GpH_LAMBDA"/>
</dbReference>
<comment type="function">
    <text evidence="1">Serves as a ruler that controls the length of tail by stopping the tail tube polymerization and is probably released from the tail shaft during infection to facilitate DNA translocation into the host cell. Assembles into a multimeric linear form probably arranged as a coil of alpha-helices and stabilized by the covering tail assembly proteins. Its C-terminus fixes the tail tip complex, thereby forming the tail assembly initiator complex. Tail tube proteins polymerize around the tail measure protein, displacing the tail assembly proteins. When the tail reaches the length specified by the tape measure protein, it stops and becomes capped by the tail terminator protein.</text>
</comment>
<evidence type="ECO:0000259" key="2">
    <source>
        <dbReference type="Pfam" id="PF06791"/>
    </source>
</evidence>
<dbReference type="HAMAP" id="MF_04138">
    <property type="entry name" value="TMP_LAMBDA"/>
    <property type="match status" value="1"/>
</dbReference>
<keyword evidence="1" id="KW-1162">Viral penetration into host cytoplasm</keyword>
<comment type="subcellular location">
    <subcellularLocation>
        <location evidence="1">Virion</location>
    </subcellularLocation>
</comment>
<organism evidence="4 5">
    <name type="scientific">Enterobacter phage Ec_L1</name>
    <dbReference type="NCBI Taxonomy" id="2070180"/>
    <lineage>
        <taxon>Viruses</taxon>
        <taxon>Duplodnaviria</taxon>
        <taxon>Heunggongvirae</taxon>
        <taxon>Uroviricota</taxon>
        <taxon>Caudoviricetes</taxon>
        <taxon>Drexlerviridae</taxon>
        <taxon>Eclunavirus</taxon>
        <taxon>Eclunavirus EcL1</taxon>
    </lineage>
</organism>
<keyword evidence="1" id="KW-1227">Viral tail protein</keyword>
<feature type="domain" description="Bacteriophage tail tape measure C-terminal" evidence="3">
    <location>
        <begin position="765"/>
        <end position="837"/>
    </location>
</feature>
<dbReference type="NCBIfam" id="TIGR01541">
    <property type="entry name" value="tape_meas_lam_C"/>
    <property type="match status" value="1"/>
</dbReference>
<dbReference type="OrthoDB" id="2367at10239"/>
<keyword evidence="1" id="KW-0946">Virion</keyword>
<dbReference type="InterPro" id="IPR006431">
    <property type="entry name" value="Phage_tape_meas_C"/>
</dbReference>
<keyword evidence="1" id="KW-1188">Viral release from host cell</keyword>
<keyword evidence="1" id="KW-1171">Viral genome ejection through host cell envelope</keyword>
<reference evidence="4 5" key="1">
    <citation type="submission" date="2017-12" db="EMBL/GenBank/DDBJ databases">
        <title>Genomic analysis of a novel phage Ec_L1 lytic to Enterobacter cloacae.</title>
        <authorList>
            <person name="Li Z."/>
            <person name="Ren H."/>
            <person name="Xu Y."/>
        </authorList>
    </citation>
    <scope>NUCLEOTIDE SEQUENCE [LARGE SCALE GENOMIC DNA]</scope>
</reference>
<keyword evidence="1" id="KW-1160">Virus entry into host cell</keyword>
<proteinExistence type="inferred from homology"/>
<dbReference type="Pfam" id="PF06791">
    <property type="entry name" value="TMP_2"/>
    <property type="match status" value="1"/>
</dbReference>
<feature type="coiled-coil region" evidence="1">
    <location>
        <begin position="25"/>
        <end position="73"/>
    </location>
</feature>